<dbReference type="InterPro" id="IPR014710">
    <property type="entry name" value="RmlC-like_jellyroll"/>
</dbReference>
<evidence type="ECO:0000313" key="4">
    <source>
        <dbReference type="Proteomes" id="UP000276301"/>
    </source>
</evidence>
<protein>
    <submittedName>
        <fullName evidence="3">dTDP-4-keto-6-deoxy-D-glucose epimerase</fullName>
    </submittedName>
</protein>
<reference evidence="3 4" key="1">
    <citation type="submission" date="2018-10" db="EMBL/GenBank/DDBJ databases">
        <title>Anaerotruncus faecis sp. nov., isolated from human feces.</title>
        <authorList>
            <person name="Wang Y.-J."/>
        </authorList>
    </citation>
    <scope>NUCLEOTIDE SEQUENCE [LARGE SCALE GENOMIC DNA]</scope>
    <source>
        <strain evidence="3 4">22A2-44</strain>
    </source>
</reference>
<evidence type="ECO:0000256" key="1">
    <source>
        <dbReference type="PIRSR" id="PIRSR600888-1"/>
    </source>
</evidence>
<gene>
    <name evidence="3" type="ORF">D4A47_07905</name>
</gene>
<dbReference type="GO" id="GO:0000271">
    <property type="term" value="P:polysaccharide biosynthetic process"/>
    <property type="evidence" value="ECO:0007669"/>
    <property type="project" value="TreeGrafter"/>
</dbReference>
<feature type="active site" description="Proton acceptor" evidence="1">
    <location>
        <position position="65"/>
    </location>
</feature>
<dbReference type="GO" id="GO:0008830">
    <property type="term" value="F:dTDP-4-dehydrorhamnose 3,5-epimerase activity"/>
    <property type="evidence" value="ECO:0007669"/>
    <property type="project" value="InterPro"/>
</dbReference>
<sequence length="184" mass="20220">MIRPFSFAPAGLAGAYRIRPQRFSDGRGCLCKDYSREIFREAGIDFCPAETFWTESVRGVLRGLHFQRGQDKLVRCVSGRVYDVLADLRPGSATFGRWRAFELSGGSGECLYLPDGVAHGYLALERSVVAYSCGTGYDPAREGGVRWDDPGLAVEWPLEGDARPILSERDRALPGLRELCGGAP</sequence>
<feature type="site" description="Participates in a stacking interaction with the thymidine ring of dTDP-4-oxo-6-deoxyglucose" evidence="2">
    <location>
        <position position="137"/>
    </location>
</feature>
<evidence type="ECO:0000313" key="3">
    <source>
        <dbReference type="EMBL" id="RLL10807.1"/>
    </source>
</evidence>
<dbReference type="InterPro" id="IPR000888">
    <property type="entry name" value="RmlC-like"/>
</dbReference>
<dbReference type="InterPro" id="IPR011051">
    <property type="entry name" value="RmlC_Cupin_sf"/>
</dbReference>
<dbReference type="CDD" id="cd00438">
    <property type="entry name" value="cupin_RmlC"/>
    <property type="match status" value="1"/>
</dbReference>
<dbReference type="SUPFAM" id="SSF51182">
    <property type="entry name" value="RmlC-like cupins"/>
    <property type="match status" value="1"/>
</dbReference>
<dbReference type="AlphaFoldDB" id="A0A498CUQ1"/>
<dbReference type="Pfam" id="PF00908">
    <property type="entry name" value="dTDP_sugar_isom"/>
    <property type="match status" value="1"/>
</dbReference>
<feature type="active site" description="Proton donor" evidence="1">
    <location>
        <position position="131"/>
    </location>
</feature>
<comment type="caution">
    <text evidence="3">The sequence shown here is derived from an EMBL/GenBank/DDBJ whole genome shotgun (WGS) entry which is preliminary data.</text>
</comment>
<dbReference type="PANTHER" id="PTHR21047">
    <property type="entry name" value="DTDP-6-DEOXY-D-GLUCOSE-3,5 EPIMERASE"/>
    <property type="match status" value="1"/>
</dbReference>
<name>A0A498CUQ1_9FIRM</name>
<dbReference type="GO" id="GO:0005829">
    <property type="term" value="C:cytosol"/>
    <property type="evidence" value="ECO:0007669"/>
    <property type="project" value="TreeGrafter"/>
</dbReference>
<dbReference type="RefSeq" id="WP_121586877.1">
    <property type="nucleotide sequence ID" value="NZ_RCHT01000012.1"/>
</dbReference>
<organism evidence="3 4">
    <name type="scientific">Anaerotruncus massiliensis</name>
    <name type="common">ex Liu et al. 2021</name>
    <dbReference type="NCBI Taxonomy" id="2321404"/>
    <lineage>
        <taxon>Bacteria</taxon>
        <taxon>Bacillati</taxon>
        <taxon>Bacillota</taxon>
        <taxon>Clostridia</taxon>
        <taxon>Eubacteriales</taxon>
        <taxon>Oscillospiraceae</taxon>
        <taxon>Anaerotruncus</taxon>
    </lineage>
</organism>
<evidence type="ECO:0000256" key="2">
    <source>
        <dbReference type="PIRSR" id="PIRSR600888-3"/>
    </source>
</evidence>
<keyword evidence="4" id="KW-1185">Reference proteome</keyword>
<dbReference type="Gene3D" id="2.60.120.10">
    <property type="entry name" value="Jelly Rolls"/>
    <property type="match status" value="1"/>
</dbReference>
<dbReference type="EMBL" id="RCHT01000012">
    <property type="protein sequence ID" value="RLL10807.1"/>
    <property type="molecule type" value="Genomic_DNA"/>
</dbReference>
<dbReference type="PANTHER" id="PTHR21047:SF2">
    <property type="entry name" value="THYMIDINE DIPHOSPHO-4-KETO-RHAMNOSE 3,5-EPIMERASE"/>
    <property type="match status" value="1"/>
</dbReference>
<proteinExistence type="predicted"/>
<dbReference type="Proteomes" id="UP000276301">
    <property type="component" value="Unassembled WGS sequence"/>
</dbReference>
<accession>A0A498CUQ1</accession>
<dbReference type="GO" id="GO:0019305">
    <property type="term" value="P:dTDP-rhamnose biosynthetic process"/>
    <property type="evidence" value="ECO:0007669"/>
    <property type="project" value="TreeGrafter"/>
</dbReference>